<dbReference type="EMBL" id="LC066380">
    <property type="protein sequence ID" value="BAT29524.1"/>
    <property type="molecule type" value="Genomic_DNA"/>
</dbReference>
<evidence type="ECO:0000259" key="16">
    <source>
        <dbReference type="PROSITE" id="PS50198"/>
    </source>
</evidence>
<evidence type="ECO:0000256" key="10">
    <source>
        <dbReference type="ARBA" id="ARBA00031484"/>
    </source>
</evidence>
<dbReference type="Pfam" id="PF13145">
    <property type="entry name" value="Rotamase_2"/>
    <property type="match status" value="1"/>
</dbReference>
<dbReference type="Gene3D" id="3.10.50.40">
    <property type="match status" value="1"/>
</dbReference>
<protein>
    <recommendedName>
        <fullName evidence="2">Parvulin-like PPIase</fullName>
    </recommendedName>
    <alternativeName>
        <fullName evidence="9">Peptidyl-prolyl cis-trans isomerase plp</fullName>
    </alternativeName>
    <alternativeName>
        <fullName evidence="12">Periplasmic chaperone PpiD</fullName>
    </alternativeName>
    <alternativeName>
        <fullName evidence="13">Periplasmic folding chaperone</fullName>
    </alternativeName>
    <alternativeName>
        <fullName evidence="10">Rotamase plp</fullName>
    </alternativeName>
</protein>
<dbReference type="InterPro" id="IPR046357">
    <property type="entry name" value="PPIase_dom_sf"/>
</dbReference>
<dbReference type="PROSITE" id="PS50198">
    <property type="entry name" value="PPIC_PPIASE_2"/>
    <property type="match status" value="1"/>
</dbReference>
<dbReference type="SUPFAM" id="SSF54534">
    <property type="entry name" value="FKBP-like"/>
    <property type="match status" value="1"/>
</dbReference>
<evidence type="ECO:0000256" key="6">
    <source>
        <dbReference type="ARBA" id="ARBA00022989"/>
    </source>
</evidence>
<dbReference type="GO" id="GO:0005886">
    <property type="term" value="C:plasma membrane"/>
    <property type="evidence" value="ECO:0007669"/>
    <property type="project" value="UniProtKB-SubCell"/>
</dbReference>
<dbReference type="Pfam" id="PF13624">
    <property type="entry name" value="SurA_N_3"/>
    <property type="match status" value="1"/>
</dbReference>
<keyword evidence="6 15" id="KW-1133">Transmembrane helix</keyword>
<keyword evidence="14" id="KW-0697">Rotamase</keyword>
<sequence length="637" mass="67430">MSGERETIMLNTLRGSISGWTAKILLGLLVLSFAVWGIGDVFRGGVANAVLTAGETEVSLQDYALAYNRAQSRLAQQIGRRPTAEEAEMFGVGQSVISQLVAGAVLDEQGRRIDLGLSQDRLAQVIAEDPTFQDASGNFSRAQFQNALYNARISETDYIRGQENQAVRSQIVDAVSEGIAIPDAFSTALGLYNGERRTIEYVTLTPATIPPVADPSDEVLTTYFQENIETYAAPEYRSVAYAVLTPEAMADPTTITDEAVAADYEQYKERYTTAEQRRVQQIAFPDEAAAQAGKAKLEAGTSFADVASEAGRSPTDIDLGLVTRSQIPDATVAEAAFSLAEGDVSDVVSGAFGPVLLQVTEIQPETVQTLEEVSDEIRSALALVAASDTANSAYNAFEDARAGGATFAEGAQSAGLTVQTIPAVDREGNGPDGQPVAEQPSAQEFLPGVFETEPGLDNVPINFQSNGYVFYDVISIDPARDRTLDEVRDRVLADWKAAETDRQLAERAEQMKTELQAGRSMADAAAAAGAEARTAAAVSRQSGVSELGQAGVNAAFSGGTGTVATAAGREAGSQIVLRVVEVAPPADPAANVAANERSQMTGMLENDILETYVSLLQNDTAIAVHPAGIERAKALIR</sequence>
<evidence type="ECO:0000256" key="8">
    <source>
        <dbReference type="ARBA" id="ARBA00023186"/>
    </source>
</evidence>
<dbReference type="PANTHER" id="PTHR47529">
    <property type="entry name" value="PEPTIDYL-PROLYL CIS-TRANS ISOMERASE D"/>
    <property type="match status" value="1"/>
</dbReference>
<evidence type="ECO:0000256" key="1">
    <source>
        <dbReference type="ARBA" id="ARBA00004382"/>
    </source>
</evidence>
<evidence type="ECO:0000256" key="7">
    <source>
        <dbReference type="ARBA" id="ARBA00023136"/>
    </source>
</evidence>
<evidence type="ECO:0000313" key="17">
    <source>
        <dbReference type="EMBL" id="BAT29524.1"/>
    </source>
</evidence>
<evidence type="ECO:0000256" key="15">
    <source>
        <dbReference type="SAM" id="Phobius"/>
    </source>
</evidence>
<dbReference type="GO" id="GO:0003755">
    <property type="term" value="F:peptidyl-prolyl cis-trans isomerase activity"/>
    <property type="evidence" value="ECO:0007669"/>
    <property type="project" value="UniProtKB-KW"/>
</dbReference>
<keyword evidence="14 17" id="KW-0413">Isomerase</keyword>
<comment type="subcellular location">
    <subcellularLocation>
        <location evidence="1">Cell inner membrane</location>
        <topology evidence="1">Single-pass type II membrane protein</topology>
        <orientation evidence="1">Periplasmic side</orientation>
    </subcellularLocation>
</comment>
<organism evidence="17">
    <name type="scientific">Aurantimonas manganoxydans</name>
    <dbReference type="NCBI Taxonomy" id="651183"/>
    <lineage>
        <taxon>Bacteria</taxon>
        <taxon>Pseudomonadati</taxon>
        <taxon>Pseudomonadota</taxon>
        <taxon>Alphaproteobacteria</taxon>
        <taxon>Hyphomicrobiales</taxon>
        <taxon>Aurantimonadaceae</taxon>
        <taxon>Aurantimonas</taxon>
    </lineage>
</organism>
<evidence type="ECO:0000256" key="13">
    <source>
        <dbReference type="ARBA" id="ARBA00042775"/>
    </source>
</evidence>
<evidence type="ECO:0000256" key="9">
    <source>
        <dbReference type="ARBA" id="ARBA00030642"/>
    </source>
</evidence>
<dbReference type="InterPro" id="IPR052029">
    <property type="entry name" value="PpiD_chaperone"/>
</dbReference>
<dbReference type="PANTHER" id="PTHR47529:SF1">
    <property type="entry name" value="PERIPLASMIC CHAPERONE PPID"/>
    <property type="match status" value="1"/>
</dbReference>
<evidence type="ECO:0000256" key="14">
    <source>
        <dbReference type="PROSITE-ProRule" id="PRU00278"/>
    </source>
</evidence>
<dbReference type="InterPro" id="IPR000297">
    <property type="entry name" value="PPIase_PpiC"/>
</dbReference>
<feature type="domain" description="PpiC" evidence="16">
    <location>
        <begin position="274"/>
        <end position="361"/>
    </location>
</feature>
<keyword evidence="7 15" id="KW-0472">Membrane</keyword>
<evidence type="ECO:0000256" key="3">
    <source>
        <dbReference type="ARBA" id="ARBA00022475"/>
    </source>
</evidence>
<evidence type="ECO:0000256" key="11">
    <source>
        <dbReference type="ARBA" id="ARBA00038408"/>
    </source>
</evidence>
<feature type="transmembrane region" description="Helical" evidence="15">
    <location>
        <begin position="20"/>
        <end position="39"/>
    </location>
</feature>
<evidence type="ECO:0000256" key="12">
    <source>
        <dbReference type="ARBA" id="ARBA00040743"/>
    </source>
</evidence>
<keyword evidence="8" id="KW-0143">Chaperone</keyword>
<keyword evidence="3" id="KW-1003">Cell membrane</keyword>
<evidence type="ECO:0000256" key="5">
    <source>
        <dbReference type="ARBA" id="ARBA00022692"/>
    </source>
</evidence>
<proteinExistence type="inferred from homology"/>
<keyword evidence="5 15" id="KW-0812">Transmembrane</keyword>
<evidence type="ECO:0000256" key="4">
    <source>
        <dbReference type="ARBA" id="ARBA00022519"/>
    </source>
</evidence>
<name>A0A0P0Z564_9HYPH</name>
<dbReference type="AlphaFoldDB" id="A0A0P0Z564"/>
<dbReference type="SUPFAM" id="SSF109998">
    <property type="entry name" value="Triger factor/SurA peptide-binding domain-like"/>
    <property type="match status" value="1"/>
</dbReference>
<comment type="similarity">
    <text evidence="11">Belongs to the PpiD chaperone family.</text>
</comment>
<accession>A0A0P0Z564</accession>
<reference evidence="17" key="1">
    <citation type="journal article" date="2015" name="Proc. Natl. Acad. Sci. U.S.A.">
        <title>Bacterial clade with the ribosomal RNA operon on a small plasmid rather than the chromosome.</title>
        <authorList>
            <person name="Anda M."/>
            <person name="Ohtsubo Y."/>
            <person name="Okubo T."/>
            <person name="Sugawara M."/>
            <person name="Nagata Y."/>
            <person name="Tsuda M."/>
            <person name="Minamisawa K."/>
            <person name="Mitsui H."/>
        </authorList>
    </citation>
    <scope>NUCLEOTIDE SEQUENCE</scope>
    <source>
        <strain evidence="17">DSM 21871</strain>
    </source>
</reference>
<keyword evidence="4" id="KW-0997">Cell inner membrane</keyword>
<dbReference type="InterPro" id="IPR027304">
    <property type="entry name" value="Trigger_fact/SurA_dom_sf"/>
</dbReference>
<evidence type="ECO:0000256" key="2">
    <source>
        <dbReference type="ARBA" id="ARBA00018370"/>
    </source>
</evidence>